<sequence length="132" mass="14425">MVSPKDTETPTEKDKRAHHLYGISPRAPKSPNLLHRQLEERKYFDSGDFALSQAQKSSNIGTVTTGIEHPLRENISHPLAPVPSSSNVEDCANEESRGEIGTGELRSDSHLKQEMASQSQGELGGTKQESST</sequence>
<organism evidence="4 5">
    <name type="scientific">Fusarium kuroshium</name>
    <dbReference type="NCBI Taxonomy" id="2010991"/>
    <lineage>
        <taxon>Eukaryota</taxon>
        <taxon>Fungi</taxon>
        <taxon>Dikarya</taxon>
        <taxon>Ascomycota</taxon>
        <taxon>Pezizomycotina</taxon>
        <taxon>Sordariomycetes</taxon>
        <taxon>Hypocreomycetidae</taxon>
        <taxon>Hypocreales</taxon>
        <taxon>Nectriaceae</taxon>
        <taxon>Fusarium</taxon>
        <taxon>Fusarium solani species complex</taxon>
    </lineage>
</organism>
<dbReference type="InterPro" id="IPR006760">
    <property type="entry name" value="Endosulphine"/>
</dbReference>
<accession>A0A3M2S7F3</accession>
<name>A0A3M2S7F3_9HYPO</name>
<evidence type="ECO:0000313" key="5">
    <source>
        <dbReference type="Proteomes" id="UP000277212"/>
    </source>
</evidence>
<keyword evidence="5" id="KW-1185">Reference proteome</keyword>
<feature type="region of interest" description="Disordered" evidence="3">
    <location>
        <begin position="1"/>
        <end position="31"/>
    </location>
</feature>
<comment type="similarity">
    <text evidence="1 2">Belongs to the endosulfine family.</text>
</comment>
<dbReference type="OrthoDB" id="5949865at2759"/>
<evidence type="ECO:0000313" key="4">
    <source>
        <dbReference type="EMBL" id="RMJ13504.1"/>
    </source>
</evidence>
<protein>
    <recommendedName>
        <fullName evidence="2">mRNA stability protein</fullName>
    </recommendedName>
</protein>
<feature type="region of interest" description="Disordered" evidence="3">
    <location>
        <begin position="71"/>
        <end position="132"/>
    </location>
</feature>
<proteinExistence type="inferred from homology"/>
<feature type="compositionally biased region" description="Basic and acidic residues" evidence="3">
    <location>
        <begin position="1"/>
        <end position="15"/>
    </location>
</feature>
<dbReference type="AlphaFoldDB" id="A0A3M2S7F3"/>
<comment type="caution">
    <text evidence="4">The sequence shown here is derived from an EMBL/GenBank/DDBJ whole genome shotgun (WGS) entry which is preliminary data.</text>
</comment>
<evidence type="ECO:0000256" key="1">
    <source>
        <dbReference type="ARBA" id="ARBA00010520"/>
    </source>
</evidence>
<comment type="function">
    <text evidence="2">Plays an essential role in initiation of the G0 program by preventing the degradation of specific nutrient-regulated mRNAs via the 5'-3' mRNA decay pathway.</text>
</comment>
<dbReference type="Proteomes" id="UP000277212">
    <property type="component" value="Unassembled WGS sequence"/>
</dbReference>
<reference evidence="4 5" key="1">
    <citation type="submission" date="2017-06" db="EMBL/GenBank/DDBJ databases">
        <title>Comparative genomic analysis of Ambrosia Fusariam Clade fungi.</title>
        <authorList>
            <person name="Stajich J.E."/>
            <person name="Carrillo J."/>
            <person name="Kijimoto T."/>
            <person name="Eskalen A."/>
            <person name="O'Donnell K."/>
            <person name="Kasson M."/>
        </authorList>
    </citation>
    <scope>NUCLEOTIDE SEQUENCE [LARGE SCALE GENOMIC DNA]</scope>
    <source>
        <strain evidence="4">UCR3666</strain>
    </source>
</reference>
<dbReference type="EMBL" id="NKUJ01000107">
    <property type="protein sequence ID" value="RMJ13504.1"/>
    <property type="molecule type" value="Genomic_DNA"/>
</dbReference>
<dbReference type="Pfam" id="PF04667">
    <property type="entry name" value="Endosulfine"/>
    <property type="match status" value="1"/>
</dbReference>
<dbReference type="STRING" id="2010991.A0A3M2S7F3"/>
<evidence type="ECO:0000256" key="2">
    <source>
        <dbReference type="RuleBase" id="RU363120"/>
    </source>
</evidence>
<feature type="compositionally biased region" description="Polar residues" evidence="3">
    <location>
        <begin position="115"/>
        <end position="132"/>
    </location>
</feature>
<evidence type="ECO:0000256" key="3">
    <source>
        <dbReference type="SAM" id="MobiDB-lite"/>
    </source>
</evidence>
<gene>
    <name evidence="4" type="ORF">CDV36_006853</name>
</gene>